<evidence type="ECO:0000313" key="11">
    <source>
        <dbReference type="Proteomes" id="UP000095300"/>
    </source>
</evidence>
<feature type="region of interest" description="Disordered" evidence="7">
    <location>
        <begin position="123"/>
        <end position="213"/>
    </location>
</feature>
<dbReference type="Gene3D" id="1.10.10.60">
    <property type="entry name" value="Homeodomain-like"/>
    <property type="match status" value="1"/>
</dbReference>
<evidence type="ECO:0000259" key="8">
    <source>
        <dbReference type="PROSITE" id="PS51156"/>
    </source>
</evidence>
<dbReference type="PROSITE" id="PS51156">
    <property type="entry name" value="ELM2"/>
    <property type="match status" value="1"/>
</dbReference>
<dbReference type="PANTHER" id="PTHR10865:SF28">
    <property type="entry name" value="ELM2 DOMAIN-CONTAINING PROTEIN"/>
    <property type="match status" value="1"/>
</dbReference>
<sequence>MAAALAKGENSAEIENGLNVEEDSSILKPPPITKRERKVSPSLHLNDVLFTDPMSPSSSSSASKDETFEPSIEMMVNDFDDEQTLNEEESLAALESHDVQEEIDTLKQESEIPLEELLAKYQSLPPIDFEPLRKKSKKSSNKKKHKPKPKFGADLHQLPTEGAEVDKDNSEETLSLQDVIRGNEITIEGNEEREVADEEKAVDEDADEDPLEDTSQITETGEMPMVRRTHLLDLYPEGTFGSITPTTNGKDIPLETLYGVEEEVEEEDDEEYKKKVMIGSSYQAFIPKGLSQYGDILPYENEDKLIWEPSQVSEREVEAYLLKIRDINRNQGADEESTDFETMSTTNKENADSTRNNDNMENNSLLANGEKSGISPLGVTDDMPAAVVKDNEQALHLLVQCGYDFKEALRRKRLNALPMNDGMSLWSEEECQKFEEGIQKFGKDFLKIRQNQVRTRTMRELVQFYYLWKKSERRDHNFANTDTVDHMDIYLNEDNEYGSNPSSLTPVGSPVNNPATTTRRNSHKNISIMINTSAIINSGSTSSTACLEKSAQHKKRSGNNHTDSINIDINTSTTSVMAPTVTHPK</sequence>
<dbReference type="KEGG" id="scac:106096119"/>
<feature type="domain" description="ELM2" evidence="8">
    <location>
        <begin position="274"/>
        <end position="416"/>
    </location>
</feature>
<keyword evidence="11" id="KW-1185">Reference proteome</keyword>
<organism evidence="10 11">
    <name type="scientific">Stomoxys calcitrans</name>
    <name type="common">Stable fly</name>
    <name type="synonym">Conops calcitrans</name>
    <dbReference type="NCBI Taxonomy" id="35570"/>
    <lineage>
        <taxon>Eukaryota</taxon>
        <taxon>Metazoa</taxon>
        <taxon>Ecdysozoa</taxon>
        <taxon>Arthropoda</taxon>
        <taxon>Hexapoda</taxon>
        <taxon>Insecta</taxon>
        <taxon>Pterygota</taxon>
        <taxon>Neoptera</taxon>
        <taxon>Endopterygota</taxon>
        <taxon>Diptera</taxon>
        <taxon>Brachycera</taxon>
        <taxon>Muscomorpha</taxon>
        <taxon>Muscoidea</taxon>
        <taxon>Muscidae</taxon>
        <taxon>Stomoxys</taxon>
    </lineage>
</organism>
<dbReference type="InterPro" id="IPR009057">
    <property type="entry name" value="Homeodomain-like_sf"/>
</dbReference>
<feature type="domain" description="SANT" evidence="9">
    <location>
        <begin position="421"/>
        <end position="473"/>
    </location>
</feature>
<keyword evidence="2" id="KW-0479">Metal-binding</keyword>
<feature type="compositionally biased region" description="Polar residues" evidence="7">
    <location>
        <begin position="340"/>
        <end position="366"/>
    </location>
</feature>
<evidence type="ECO:0000256" key="2">
    <source>
        <dbReference type="ARBA" id="ARBA00022723"/>
    </source>
</evidence>
<dbReference type="GO" id="GO:0003677">
    <property type="term" value="F:DNA binding"/>
    <property type="evidence" value="ECO:0007669"/>
    <property type="project" value="UniProtKB-KW"/>
</dbReference>
<feature type="region of interest" description="Disordered" evidence="7">
    <location>
        <begin position="1"/>
        <end position="71"/>
    </location>
</feature>
<evidence type="ECO:0000256" key="6">
    <source>
        <dbReference type="ARBA" id="ARBA00023242"/>
    </source>
</evidence>
<dbReference type="STRING" id="35570.A0A1I8PY14"/>
<dbReference type="Pfam" id="PF01448">
    <property type="entry name" value="ELM2"/>
    <property type="match status" value="1"/>
</dbReference>
<evidence type="ECO:0000256" key="5">
    <source>
        <dbReference type="ARBA" id="ARBA00023125"/>
    </source>
</evidence>
<feature type="compositionally biased region" description="Acidic residues" evidence="7">
    <location>
        <begin position="189"/>
        <end position="212"/>
    </location>
</feature>
<evidence type="ECO:0000259" key="9">
    <source>
        <dbReference type="PROSITE" id="PS51293"/>
    </source>
</evidence>
<accession>A0A1I8PY14</accession>
<dbReference type="Proteomes" id="UP000095300">
    <property type="component" value="Unassembled WGS sequence"/>
</dbReference>
<evidence type="ECO:0000256" key="4">
    <source>
        <dbReference type="ARBA" id="ARBA00022833"/>
    </source>
</evidence>
<keyword evidence="5" id="KW-0238">DNA-binding</keyword>
<dbReference type="GO" id="GO:0042826">
    <property type="term" value="F:histone deacetylase binding"/>
    <property type="evidence" value="ECO:0007669"/>
    <property type="project" value="TreeGrafter"/>
</dbReference>
<comment type="subcellular location">
    <subcellularLocation>
        <location evidence="1">Nucleus</location>
    </subcellularLocation>
</comment>
<keyword evidence="3" id="KW-0863">Zinc-finger</keyword>
<protein>
    <recommendedName>
        <fullName evidence="12">Mesoderm induction early response protein 1</fullName>
    </recommendedName>
</protein>
<evidence type="ECO:0000313" key="10">
    <source>
        <dbReference type="EnsemblMetazoa" id="SCAU012128-PA"/>
    </source>
</evidence>
<feature type="region of interest" description="Disordered" evidence="7">
    <location>
        <begin position="333"/>
        <end position="373"/>
    </location>
</feature>
<dbReference type="OrthoDB" id="5916873at2759"/>
<proteinExistence type="predicted"/>
<name>A0A1I8PY14_STOCA</name>
<dbReference type="PANTHER" id="PTHR10865">
    <property type="entry name" value="METASTASIS-ASSOCIATED PROTEIN AND MESODERM INDUCTION EARLY RESPONSE PROTEIN"/>
    <property type="match status" value="1"/>
</dbReference>
<feature type="region of interest" description="Disordered" evidence="7">
    <location>
        <begin position="547"/>
        <end position="567"/>
    </location>
</feature>
<dbReference type="FunFam" id="1.10.10.60:FF:000012">
    <property type="entry name" value="Metastasis-associated 1 family, member 3"/>
    <property type="match status" value="1"/>
</dbReference>
<dbReference type="PROSITE" id="PS51293">
    <property type="entry name" value="SANT"/>
    <property type="match status" value="1"/>
</dbReference>
<dbReference type="InterPro" id="IPR017884">
    <property type="entry name" value="SANT_dom"/>
</dbReference>
<evidence type="ECO:0000256" key="3">
    <source>
        <dbReference type="ARBA" id="ARBA00022771"/>
    </source>
</evidence>
<dbReference type="SUPFAM" id="SSF46689">
    <property type="entry name" value="Homeodomain-like"/>
    <property type="match status" value="1"/>
</dbReference>
<evidence type="ECO:0000256" key="1">
    <source>
        <dbReference type="ARBA" id="ARBA00004123"/>
    </source>
</evidence>
<reference evidence="10" key="1">
    <citation type="submission" date="2020-05" db="UniProtKB">
        <authorList>
            <consortium name="EnsemblMetazoa"/>
        </authorList>
    </citation>
    <scope>IDENTIFICATION</scope>
    <source>
        <strain evidence="10">USDA</strain>
    </source>
</reference>
<dbReference type="GO" id="GO:0000122">
    <property type="term" value="P:negative regulation of transcription by RNA polymerase II"/>
    <property type="evidence" value="ECO:0007669"/>
    <property type="project" value="TreeGrafter"/>
</dbReference>
<dbReference type="AlphaFoldDB" id="A0A1I8PY14"/>
<dbReference type="GO" id="GO:0008270">
    <property type="term" value="F:zinc ion binding"/>
    <property type="evidence" value="ECO:0007669"/>
    <property type="project" value="UniProtKB-KW"/>
</dbReference>
<dbReference type="VEuPathDB" id="VectorBase:SCAU012128"/>
<keyword evidence="6" id="KW-0539">Nucleus</keyword>
<dbReference type="InterPro" id="IPR040138">
    <property type="entry name" value="MIER/MTA"/>
</dbReference>
<evidence type="ECO:0008006" key="12">
    <source>
        <dbReference type="Google" id="ProtNLM"/>
    </source>
</evidence>
<gene>
    <name evidence="10" type="primary">106096119</name>
</gene>
<feature type="compositionally biased region" description="Basic residues" evidence="7">
    <location>
        <begin position="134"/>
        <end position="149"/>
    </location>
</feature>
<dbReference type="SMART" id="SM01189">
    <property type="entry name" value="ELM2"/>
    <property type="match status" value="1"/>
</dbReference>
<dbReference type="InterPro" id="IPR001005">
    <property type="entry name" value="SANT/Myb"/>
</dbReference>
<dbReference type="GO" id="GO:0003714">
    <property type="term" value="F:transcription corepressor activity"/>
    <property type="evidence" value="ECO:0007669"/>
    <property type="project" value="TreeGrafter"/>
</dbReference>
<keyword evidence="4" id="KW-0862">Zinc</keyword>
<dbReference type="SMART" id="SM00717">
    <property type="entry name" value="SANT"/>
    <property type="match status" value="1"/>
</dbReference>
<dbReference type="InterPro" id="IPR000949">
    <property type="entry name" value="ELM2_dom"/>
</dbReference>
<feature type="region of interest" description="Disordered" evidence="7">
    <location>
        <begin position="499"/>
        <end position="521"/>
    </location>
</feature>
<dbReference type="EnsemblMetazoa" id="SCAU012128-RA">
    <property type="protein sequence ID" value="SCAU012128-PA"/>
    <property type="gene ID" value="SCAU012128"/>
</dbReference>
<dbReference type="CDD" id="cd11661">
    <property type="entry name" value="SANT_MTA3_like"/>
    <property type="match status" value="1"/>
</dbReference>
<evidence type="ECO:0000256" key="7">
    <source>
        <dbReference type="SAM" id="MobiDB-lite"/>
    </source>
</evidence>
<dbReference type="GO" id="GO:0005654">
    <property type="term" value="C:nucleoplasm"/>
    <property type="evidence" value="ECO:0007669"/>
    <property type="project" value="TreeGrafter"/>
</dbReference>